<feature type="transmembrane region" description="Helical" evidence="1">
    <location>
        <begin position="12"/>
        <end position="37"/>
    </location>
</feature>
<protein>
    <submittedName>
        <fullName evidence="2">Uncharacterized protein</fullName>
    </submittedName>
</protein>
<comment type="caution">
    <text evidence="2">The sequence shown here is derived from an EMBL/GenBank/DDBJ whole genome shotgun (WGS) entry which is preliminary data.</text>
</comment>
<evidence type="ECO:0000256" key="1">
    <source>
        <dbReference type="SAM" id="Phobius"/>
    </source>
</evidence>
<evidence type="ECO:0000313" key="2">
    <source>
        <dbReference type="EMBL" id="MFC6098102.1"/>
    </source>
</evidence>
<keyword evidence="1" id="KW-1133">Transmembrane helix</keyword>
<organism evidence="2 3">
    <name type="scientific">Flavobacterium qiangtangense</name>
    <dbReference type="NCBI Taxonomy" id="1442595"/>
    <lineage>
        <taxon>Bacteria</taxon>
        <taxon>Pseudomonadati</taxon>
        <taxon>Bacteroidota</taxon>
        <taxon>Flavobacteriia</taxon>
        <taxon>Flavobacteriales</taxon>
        <taxon>Flavobacteriaceae</taxon>
        <taxon>Flavobacterium</taxon>
    </lineage>
</organism>
<reference evidence="3" key="1">
    <citation type="journal article" date="2019" name="Int. J. Syst. Evol. Microbiol.">
        <title>The Global Catalogue of Microorganisms (GCM) 10K type strain sequencing project: providing services to taxonomists for standard genome sequencing and annotation.</title>
        <authorList>
            <consortium name="The Broad Institute Genomics Platform"/>
            <consortium name="The Broad Institute Genome Sequencing Center for Infectious Disease"/>
            <person name="Wu L."/>
            <person name="Ma J."/>
        </authorList>
    </citation>
    <scope>NUCLEOTIDE SEQUENCE [LARGE SCALE GENOMIC DNA]</scope>
    <source>
        <strain evidence="3">CCUG 49679</strain>
    </source>
</reference>
<keyword evidence="1" id="KW-0812">Transmembrane</keyword>
<gene>
    <name evidence="2" type="ORF">ACFPVY_15730</name>
</gene>
<sequence>MKEFKIFEKRFIWTRTNIINFVILILVLIIIFISLILKIEKSTLLTSLLLIALAFYSIGLSLKLKNSNRVQQLQGRLTGKFSFEKDYIQINELKINLDKVKKVEITGIDWIGLRNTNYLLNCQYENGLSNGTKNYLLIEYSDNKKQKIQFQQNHACEFKEIEVVIKHYYINNKIGYLNSVDILCLSEQKQWDEFKNLTKHYN</sequence>
<keyword evidence="1" id="KW-0472">Membrane</keyword>
<dbReference type="EMBL" id="JBHSQB010000018">
    <property type="protein sequence ID" value="MFC6098102.1"/>
    <property type="molecule type" value="Genomic_DNA"/>
</dbReference>
<evidence type="ECO:0000313" key="3">
    <source>
        <dbReference type="Proteomes" id="UP001596287"/>
    </source>
</evidence>
<dbReference type="RefSeq" id="WP_379793097.1">
    <property type="nucleotide sequence ID" value="NZ_JBHSQB010000018.1"/>
</dbReference>
<feature type="transmembrane region" description="Helical" evidence="1">
    <location>
        <begin position="43"/>
        <end position="62"/>
    </location>
</feature>
<name>A0ABW1PTI8_9FLAO</name>
<keyword evidence="3" id="KW-1185">Reference proteome</keyword>
<dbReference type="Proteomes" id="UP001596287">
    <property type="component" value="Unassembled WGS sequence"/>
</dbReference>
<proteinExistence type="predicted"/>
<accession>A0ABW1PTI8</accession>